<name>A0A8H4GRA8_9EURO</name>
<evidence type="ECO:0000313" key="2">
    <source>
        <dbReference type="EMBL" id="KAF4226862.1"/>
    </source>
</evidence>
<reference evidence="2" key="1">
    <citation type="journal article" date="2020" name="bioRxiv">
        <title>Genomic and phenotypic heterogeneity of clinical isolates of the human pathogens Aspergillus fumigatus, Aspergillus lentulus and Aspergillus fumigatiaffinis.</title>
        <authorList>
            <person name="dos Santos R.A.C."/>
            <person name="Steenwyk J.L."/>
            <person name="Rivero-Menendez O."/>
            <person name="Mead M.E."/>
            <person name="Silva L.P."/>
            <person name="Bastos R.W."/>
            <person name="Alastruey-Izquierdo A."/>
            <person name="Goldman G.H."/>
            <person name="Rokas A."/>
        </authorList>
    </citation>
    <scope>NUCLEOTIDE SEQUENCE</scope>
    <source>
        <strain evidence="2">CNM-CM6805</strain>
    </source>
</reference>
<keyword evidence="3" id="KW-1185">Reference proteome</keyword>
<dbReference type="EMBL" id="JAAAPX010000214">
    <property type="protein sequence ID" value="KAF4226862.1"/>
    <property type="molecule type" value="Genomic_DNA"/>
</dbReference>
<proteinExistence type="predicted"/>
<organism evidence="2 3">
    <name type="scientific">Aspergillus fumigatiaffinis</name>
    <dbReference type="NCBI Taxonomy" id="340414"/>
    <lineage>
        <taxon>Eukaryota</taxon>
        <taxon>Fungi</taxon>
        <taxon>Dikarya</taxon>
        <taxon>Ascomycota</taxon>
        <taxon>Pezizomycotina</taxon>
        <taxon>Eurotiomycetes</taxon>
        <taxon>Eurotiomycetidae</taxon>
        <taxon>Eurotiales</taxon>
        <taxon>Aspergillaceae</taxon>
        <taxon>Aspergillus</taxon>
        <taxon>Aspergillus subgen. Fumigati</taxon>
    </lineage>
</organism>
<accession>A0A8H4GRA8</accession>
<protein>
    <submittedName>
        <fullName evidence="2">Uncharacterized protein</fullName>
    </submittedName>
</protein>
<sequence length="147" mass="17144">MARRLRKPDYQSSNDSDGSDRENTIDNGYDTDITEPEDEDVQLQDVSDAALLFADNEHPPEYYIQQLANFDETIYTEEDYGKGTTALLDRVKEKWSQFCACLRKDPREELERVSVPILFTSRVRYWFWRNVSVESDSLANDVEPHVP</sequence>
<evidence type="ECO:0000256" key="1">
    <source>
        <dbReference type="SAM" id="MobiDB-lite"/>
    </source>
</evidence>
<comment type="caution">
    <text evidence="2">The sequence shown here is derived from an EMBL/GenBank/DDBJ whole genome shotgun (WGS) entry which is preliminary data.</text>
</comment>
<feature type="region of interest" description="Disordered" evidence="1">
    <location>
        <begin position="1"/>
        <end position="38"/>
    </location>
</feature>
<gene>
    <name evidence="2" type="ORF">CNMCM6805_003962</name>
</gene>
<dbReference type="OrthoDB" id="3544487at2759"/>
<dbReference type="AlphaFoldDB" id="A0A8H4GRA8"/>
<evidence type="ECO:0000313" key="3">
    <source>
        <dbReference type="Proteomes" id="UP000653565"/>
    </source>
</evidence>
<reference evidence="2" key="2">
    <citation type="submission" date="2020-04" db="EMBL/GenBank/DDBJ databases">
        <authorList>
            <person name="Santos R.A.C."/>
            <person name="Steenwyk J.L."/>
            <person name="Rivero-Menendez O."/>
            <person name="Mead M.E."/>
            <person name="Silva L.P."/>
            <person name="Bastos R.W."/>
            <person name="Alastruey-Izquierdo A."/>
            <person name="Goldman G.H."/>
            <person name="Rokas A."/>
        </authorList>
    </citation>
    <scope>NUCLEOTIDE SEQUENCE</scope>
    <source>
        <strain evidence="2">CNM-CM6805</strain>
    </source>
</reference>
<dbReference type="Proteomes" id="UP000653565">
    <property type="component" value="Unassembled WGS sequence"/>
</dbReference>